<dbReference type="InterPro" id="IPR014327">
    <property type="entry name" value="RNA_pol_sigma70_bacteroid"/>
</dbReference>
<protein>
    <recommendedName>
        <fullName evidence="6">RNA polymerase sigma factor</fullName>
    </recommendedName>
</protein>
<proteinExistence type="inferred from homology"/>
<dbReference type="NCBIfam" id="TIGR02985">
    <property type="entry name" value="Sig70_bacteroi1"/>
    <property type="match status" value="1"/>
</dbReference>
<dbReference type="Pfam" id="PF04542">
    <property type="entry name" value="Sigma70_r2"/>
    <property type="match status" value="1"/>
</dbReference>
<name>A0A511NIX7_9FLAO</name>
<evidence type="ECO:0000313" key="10">
    <source>
        <dbReference type="Proteomes" id="UP000321245"/>
    </source>
</evidence>
<dbReference type="OrthoDB" id="759001at2"/>
<dbReference type="AlphaFoldDB" id="A0A511NIX7"/>
<keyword evidence="10" id="KW-1185">Reference proteome</keyword>
<organism evidence="9 10">
    <name type="scientific">Empedobacter brevis NBRC 14943 = ATCC 43319</name>
    <dbReference type="NCBI Taxonomy" id="1218108"/>
    <lineage>
        <taxon>Bacteria</taxon>
        <taxon>Pseudomonadati</taxon>
        <taxon>Bacteroidota</taxon>
        <taxon>Flavobacteriia</taxon>
        <taxon>Flavobacteriales</taxon>
        <taxon>Weeksellaceae</taxon>
        <taxon>Empedobacter</taxon>
    </lineage>
</organism>
<accession>A0A511NIX7</accession>
<evidence type="ECO:0000313" key="9">
    <source>
        <dbReference type="EMBL" id="GEM52729.1"/>
    </source>
</evidence>
<dbReference type="InterPro" id="IPR036388">
    <property type="entry name" value="WH-like_DNA-bd_sf"/>
</dbReference>
<evidence type="ECO:0000256" key="2">
    <source>
        <dbReference type="ARBA" id="ARBA00023015"/>
    </source>
</evidence>
<dbReference type="SUPFAM" id="SSF88659">
    <property type="entry name" value="Sigma3 and sigma4 domains of RNA polymerase sigma factors"/>
    <property type="match status" value="1"/>
</dbReference>
<dbReference type="InterPro" id="IPR013324">
    <property type="entry name" value="RNA_pol_sigma_r3/r4-like"/>
</dbReference>
<dbReference type="InterPro" id="IPR007627">
    <property type="entry name" value="RNA_pol_sigma70_r2"/>
</dbReference>
<keyword evidence="3 6" id="KW-0731">Sigma factor</keyword>
<gene>
    <name evidence="9" type="ORF">EB1_25190</name>
</gene>
<dbReference type="SUPFAM" id="SSF88946">
    <property type="entry name" value="Sigma2 domain of RNA polymerase sigma factors"/>
    <property type="match status" value="1"/>
</dbReference>
<dbReference type="Proteomes" id="UP000321245">
    <property type="component" value="Unassembled WGS sequence"/>
</dbReference>
<evidence type="ECO:0000256" key="3">
    <source>
        <dbReference type="ARBA" id="ARBA00023082"/>
    </source>
</evidence>
<dbReference type="PANTHER" id="PTHR43133">
    <property type="entry name" value="RNA POLYMERASE ECF-TYPE SIGMA FACTO"/>
    <property type="match status" value="1"/>
</dbReference>
<dbReference type="GO" id="GO:0016987">
    <property type="term" value="F:sigma factor activity"/>
    <property type="evidence" value="ECO:0007669"/>
    <property type="project" value="UniProtKB-KW"/>
</dbReference>
<evidence type="ECO:0000256" key="6">
    <source>
        <dbReference type="RuleBase" id="RU000716"/>
    </source>
</evidence>
<dbReference type="Gene3D" id="1.10.1740.10">
    <property type="match status" value="1"/>
</dbReference>
<dbReference type="STRING" id="1218108.GCA_000382425_03455"/>
<keyword evidence="4 6" id="KW-0238">DNA-binding</keyword>
<dbReference type="Gene3D" id="1.10.10.10">
    <property type="entry name" value="Winged helix-like DNA-binding domain superfamily/Winged helix DNA-binding domain"/>
    <property type="match status" value="1"/>
</dbReference>
<evidence type="ECO:0000259" key="7">
    <source>
        <dbReference type="Pfam" id="PF04542"/>
    </source>
</evidence>
<evidence type="ECO:0000256" key="1">
    <source>
        <dbReference type="ARBA" id="ARBA00010641"/>
    </source>
</evidence>
<sequence length="202" mass="24299">MKSLTTIKENELVSQLREGDSRAFDFLYKQYSKTIFNYSFRFLKQNELAEEIVQEVFLKIWMNRHSLNPDLSFKSFLFTIAKNLIFNFHKKASNDLRLQEQIYHIRSKENSYFVEHEIDWQDYQRIKNNAINSLPKRRREIFLLSREENLSNKEISERLNISVITVRNQLSIAVNDIRNYLEAHSDVTLMIIFTLQFLLYNS</sequence>
<evidence type="ECO:0000256" key="4">
    <source>
        <dbReference type="ARBA" id="ARBA00023125"/>
    </source>
</evidence>
<keyword evidence="2 6" id="KW-0805">Transcription regulation</keyword>
<dbReference type="InterPro" id="IPR039425">
    <property type="entry name" value="RNA_pol_sigma-70-like"/>
</dbReference>
<dbReference type="RefSeq" id="WP_019976921.1">
    <property type="nucleotide sequence ID" value="NZ_BJXC01000019.1"/>
</dbReference>
<dbReference type="InterPro" id="IPR013325">
    <property type="entry name" value="RNA_pol_sigma_r2"/>
</dbReference>
<dbReference type="NCBIfam" id="TIGR02937">
    <property type="entry name" value="sigma70-ECF"/>
    <property type="match status" value="1"/>
</dbReference>
<comment type="similarity">
    <text evidence="1 6">Belongs to the sigma-70 factor family. ECF subfamily.</text>
</comment>
<dbReference type="InterPro" id="IPR013249">
    <property type="entry name" value="RNA_pol_sigma70_r4_t2"/>
</dbReference>
<keyword evidence="5 6" id="KW-0804">Transcription</keyword>
<evidence type="ECO:0000259" key="8">
    <source>
        <dbReference type="Pfam" id="PF08281"/>
    </source>
</evidence>
<dbReference type="Pfam" id="PF08281">
    <property type="entry name" value="Sigma70_r4_2"/>
    <property type="match status" value="1"/>
</dbReference>
<dbReference type="PROSITE" id="PS01063">
    <property type="entry name" value="SIGMA70_ECF"/>
    <property type="match status" value="1"/>
</dbReference>
<reference evidence="9 10" key="1">
    <citation type="submission" date="2019-07" db="EMBL/GenBank/DDBJ databases">
        <title>Whole genome shotgun sequence of Empedobacter brevis NBRC 14943.</title>
        <authorList>
            <person name="Hosoyama A."/>
            <person name="Uohara A."/>
            <person name="Ohji S."/>
            <person name="Ichikawa N."/>
        </authorList>
    </citation>
    <scope>NUCLEOTIDE SEQUENCE [LARGE SCALE GENOMIC DNA]</scope>
    <source>
        <strain evidence="9 10">NBRC 14943</strain>
    </source>
</reference>
<feature type="domain" description="RNA polymerase sigma factor 70 region 4 type 2" evidence="8">
    <location>
        <begin position="129"/>
        <end position="171"/>
    </location>
</feature>
<dbReference type="InterPro" id="IPR000838">
    <property type="entry name" value="RNA_pol_sigma70_ECF_CS"/>
</dbReference>
<dbReference type="EMBL" id="BJXC01000019">
    <property type="protein sequence ID" value="GEM52729.1"/>
    <property type="molecule type" value="Genomic_DNA"/>
</dbReference>
<dbReference type="PANTHER" id="PTHR43133:SF46">
    <property type="entry name" value="RNA POLYMERASE SIGMA-70 FACTOR ECF SUBFAMILY"/>
    <property type="match status" value="1"/>
</dbReference>
<evidence type="ECO:0000256" key="5">
    <source>
        <dbReference type="ARBA" id="ARBA00023163"/>
    </source>
</evidence>
<dbReference type="GO" id="GO:0003677">
    <property type="term" value="F:DNA binding"/>
    <property type="evidence" value="ECO:0007669"/>
    <property type="project" value="UniProtKB-KW"/>
</dbReference>
<comment type="caution">
    <text evidence="9">The sequence shown here is derived from an EMBL/GenBank/DDBJ whole genome shotgun (WGS) entry which is preliminary data.</text>
</comment>
<dbReference type="InterPro" id="IPR014284">
    <property type="entry name" value="RNA_pol_sigma-70_dom"/>
</dbReference>
<dbReference type="GeneID" id="84651476"/>
<feature type="domain" description="RNA polymerase sigma-70 region 2" evidence="7">
    <location>
        <begin position="27"/>
        <end position="93"/>
    </location>
</feature>
<dbReference type="GO" id="GO:0006352">
    <property type="term" value="P:DNA-templated transcription initiation"/>
    <property type="evidence" value="ECO:0007669"/>
    <property type="project" value="InterPro"/>
</dbReference>